<dbReference type="EMBL" id="GISG01238609">
    <property type="protein sequence ID" value="MBA4668159.1"/>
    <property type="molecule type" value="Transcribed_RNA"/>
</dbReference>
<reference evidence="2" key="1">
    <citation type="journal article" date="2013" name="J. Plant Res.">
        <title>Effect of fungi and light on seed germination of three Opuntia species from semiarid lands of central Mexico.</title>
        <authorList>
            <person name="Delgado-Sanchez P."/>
            <person name="Jimenez-Bremont J.F."/>
            <person name="Guerrero-Gonzalez Mde L."/>
            <person name="Flores J."/>
        </authorList>
    </citation>
    <scope>NUCLEOTIDE SEQUENCE</scope>
    <source>
        <tissue evidence="2">Cladode</tissue>
    </source>
</reference>
<organism evidence="2">
    <name type="scientific">Opuntia streptacantha</name>
    <name type="common">Prickly pear cactus</name>
    <name type="synonym">Opuntia cardona</name>
    <dbReference type="NCBI Taxonomy" id="393608"/>
    <lineage>
        <taxon>Eukaryota</taxon>
        <taxon>Viridiplantae</taxon>
        <taxon>Streptophyta</taxon>
        <taxon>Embryophyta</taxon>
        <taxon>Tracheophyta</taxon>
        <taxon>Spermatophyta</taxon>
        <taxon>Magnoliopsida</taxon>
        <taxon>eudicotyledons</taxon>
        <taxon>Gunneridae</taxon>
        <taxon>Pentapetalae</taxon>
        <taxon>Caryophyllales</taxon>
        <taxon>Cactineae</taxon>
        <taxon>Cactaceae</taxon>
        <taxon>Opuntioideae</taxon>
        <taxon>Opuntia</taxon>
    </lineage>
</organism>
<feature type="region of interest" description="Disordered" evidence="1">
    <location>
        <begin position="90"/>
        <end position="110"/>
    </location>
</feature>
<sequence>MVTDPYISENVSDAEFLLFLLAKMIADTASLEFVARGKAMNEMKNEGIPVASEKLLTESTSGSAKTAVTTVPRTKNNIAFMVVFLGSSISSPVSSPGSPNRKCSCFASSS</sequence>
<feature type="compositionally biased region" description="Low complexity" evidence="1">
    <location>
        <begin position="90"/>
        <end position="99"/>
    </location>
</feature>
<reference evidence="2" key="2">
    <citation type="submission" date="2020-07" db="EMBL/GenBank/DDBJ databases">
        <authorList>
            <person name="Vera ALvarez R."/>
            <person name="Arias-Moreno D.M."/>
            <person name="Jimenez-Jacinto V."/>
            <person name="Jimenez-Bremont J.F."/>
            <person name="Swaminathan K."/>
            <person name="Moose S.P."/>
            <person name="Guerrero-Gonzalez M.L."/>
            <person name="Marino-Ramirez L."/>
            <person name="Landsman D."/>
            <person name="Rodriguez-Kessler M."/>
            <person name="Delgado-Sanchez P."/>
        </authorList>
    </citation>
    <scope>NUCLEOTIDE SEQUENCE</scope>
    <source>
        <tissue evidence="2">Cladode</tissue>
    </source>
</reference>
<evidence type="ECO:0000256" key="1">
    <source>
        <dbReference type="SAM" id="MobiDB-lite"/>
    </source>
</evidence>
<dbReference type="EMBL" id="GISG01238608">
    <property type="protein sequence ID" value="MBA4668158.1"/>
    <property type="molecule type" value="Transcribed_RNA"/>
</dbReference>
<accession>A0A7C9AGV5</accession>
<evidence type="ECO:0000313" key="2">
    <source>
        <dbReference type="EMBL" id="MBA4668158.1"/>
    </source>
</evidence>
<protein>
    <submittedName>
        <fullName evidence="2">Uncharacterized protein</fullName>
    </submittedName>
</protein>
<dbReference type="AlphaFoldDB" id="A0A7C9AGV5"/>
<proteinExistence type="predicted"/>
<name>A0A7C9AGV5_OPUST</name>